<dbReference type="InterPro" id="IPR036280">
    <property type="entry name" value="Multihaem_cyt_sf"/>
</dbReference>
<dbReference type="PROSITE" id="PS51007">
    <property type="entry name" value="CYTC"/>
    <property type="match status" value="1"/>
</dbReference>
<feature type="non-terminal residue" evidence="5">
    <location>
        <position position="1088"/>
    </location>
</feature>
<dbReference type="SUPFAM" id="SSF48695">
    <property type="entry name" value="Multiheme cytochromes"/>
    <property type="match status" value="1"/>
</dbReference>
<keyword evidence="6" id="KW-1185">Reference proteome</keyword>
<reference evidence="6" key="1">
    <citation type="submission" date="2016-10" db="EMBL/GenBank/DDBJ databases">
        <authorList>
            <person name="Varghese N."/>
            <person name="Submissions S."/>
        </authorList>
    </citation>
    <scope>NUCLEOTIDE SEQUENCE [LARGE SCALE GENOMIC DNA]</scope>
    <source>
        <strain evidence="6">DSM 16471</strain>
    </source>
</reference>
<keyword evidence="3" id="KW-0349">Heme</keyword>
<organism evidence="5 6">
    <name type="scientific">Maribacter orientalis</name>
    <dbReference type="NCBI Taxonomy" id="228957"/>
    <lineage>
        <taxon>Bacteria</taxon>
        <taxon>Pseudomonadati</taxon>
        <taxon>Bacteroidota</taxon>
        <taxon>Flavobacteriia</taxon>
        <taxon>Flavobacteriales</taxon>
        <taxon>Flavobacteriaceae</taxon>
        <taxon>Maribacter</taxon>
    </lineage>
</organism>
<evidence type="ECO:0000256" key="2">
    <source>
        <dbReference type="ARBA" id="ARBA00023004"/>
    </source>
</evidence>
<dbReference type="InterPro" id="IPR009056">
    <property type="entry name" value="Cyt_c-like_dom"/>
</dbReference>
<dbReference type="GO" id="GO:0020037">
    <property type="term" value="F:heme binding"/>
    <property type="evidence" value="ECO:0007669"/>
    <property type="project" value="InterPro"/>
</dbReference>
<dbReference type="InterPro" id="IPR035992">
    <property type="entry name" value="Ricin_B-like_lectins"/>
</dbReference>
<evidence type="ECO:0000256" key="3">
    <source>
        <dbReference type="PROSITE-ProRule" id="PRU00433"/>
    </source>
</evidence>
<dbReference type="Proteomes" id="UP000198990">
    <property type="component" value="Unassembled WGS sequence"/>
</dbReference>
<dbReference type="Gene3D" id="2.80.10.50">
    <property type="match status" value="1"/>
</dbReference>
<dbReference type="GO" id="GO:0046872">
    <property type="term" value="F:metal ion binding"/>
    <property type="evidence" value="ECO:0007669"/>
    <property type="project" value="UniProtKB-KW"/>
</dbReference>
<dbReference type="InterPro" id="IPR012938">
    <property type="entry name" value="Glc/Sorbosone_DH"/>
</dbReference>
<keyword evidence="2 3" id="KW-0408">Iron</keyword>
<sequence length="1088" mass="120471">MRKITLGISLLLITACLYFSFRPLLDEPGLTIAEPIAPFLNGNFPDISASNQDYRPAFPNLTFDSPLTFTGIPNSNRLIVGQRDGKMYWFDNNDNVTQKNILRDMSNEVGMVWDGGFLGLAIHPEFGQSNKNYIYTYYTTKDSQGRDYPDTYVSGFGCQREDYWGSFLILKRITVDPNTLSVDPNDDMVMIKMRMFSSTHRGGSLTFGNDGFLYLATGDQSAYAKAQNVTTNLDGGVLRIDVDQNTTKSYDPIRTLTENGRFPDEISGVGYGIPNENPFTNSNGSRFEEYFTVGHRNPHRMTKDKLTGDLIVGEVGESRHEEINVLKKGQNFGWPVYEGNYFRGTDCTTLLDDMAHESPLVAFPRSEANALIGGYVYRGTSMPKYYGKYICADYGIGEEIWAVDTSTGQYEVITQFSPTDIISFGEDNEGELYLLSQGDNVKLYKMVEGAGLTGTVPQLLSETGAFIDLQNMDPSQGLIPYKLIESFWSDGAEKKRWMAIPNNGTYNTEGEQISFSENGDWQFPVGAVLVKHFELPIDVNDPSKTKKLETRFSVKASDGSFYFVTYKWNEQETEAFLLETGIEEDIPIKQANGSTAFQTWKYPSTQDCISCHNPATGGSLGPRTRYLNANFTYEKTGINANQLITLSHLGILNEIIDDPKTQQYQTYKALTDVNASLDERARSYLDLNCAYCHRPGATGQRAQFDLQLFNNLNQTNLLKAGTNTPIGIEGEKILVPKDASKSILFHRMNTIDQTIMMPPIAKNKVDVLGVQLIEEWINQLEPSLPPPSTGDYRIVNRAGNNTLQVPDAGLANSANVAVGDYTGLEHQQFALEDASIQGYYQIKALHSGKYLDVEMGNTAPDSNVWQYAGNSTDAQLWEILDAGDGLFYIVSKLSGYYLGENPNGNVTVMVNNTSNAIRWEFLPTNAPIENDIALSTTSVSTSEDGSTADFTINLKTAPLNNVVLLISGVDNIDEYSLSITELTFTTANWNEAQTITVNGLDDTDLDGTQNYTINITVDDSRSDVAYSGISAIINGVNLDNDGTCNGALADMTDPVGSGTITSRNDFLPAEDRFKAFDNKAIQGTFSKW</sequence>
<dbReference type="AlphaFoldDB" id="A0A1H7SIQ3"/>
<dbReference type="STRING" id="228957.SAMN04488008_1051"/>
<dbReference type="PANTHER" id="PTHR19328:SF75">
    <property type="entry name" value="ALDOSE SUGAR DEHYDROGENASE YLII"/>
    <property type="match status" value="1"/>
</dbReference>
<dbReference type="EMBL" id="FNZN01000005">
    <property type="protein sequence ID" value="SEL71574.1"/>
    <property type="molecule type" value="Genomic_DNA"/>
</dbReference>
<accession>A0A1H7SIQ3</accession>
<keyword evidence="1 3" id="KW-0479">Metal-binding</keyword>
<dbReference type="PROSITE" id="PS51257">
    <property type="entry name" value="PROKAR_LIPOPROTEIN"/>
    <property type="match status" value="1"/>
</dbReference>
<dbReference type="CDD" id="cd00161">
    <property type="entry name" value="beta-trefoil_Ricin-like"/>
    <property type="match status" value="1"/>
</dbReference>
<name>A0A1H7SIQ3_9FLAO</name>
<dbReference type="Pfam" id="PF14200">
    <property type="entry name" value="RicinB_lectin_2"/>
    <property type="match status" value="1"/>
</dbReference>
<feature type="domain" description="Cytochrome c" evidence="4">
    <location>
        <begin position="588"/>
        <end position="717"/>
    </location>
</feature>
<dbReference type="RefSeq" id="WP_177170964.1">
    <property type="nucleotide sequence ID" value="NZ_FNZN01000005.1"/>
</dbReference>
<dbReference type="InterPro" id="IPR011042">
    <property type="entry name" value="6-blade_b-propeller_TolB-like"/>
</dbReference>
<dbReference type="SUPFAM" id="SSF50370">
    <property type="entry name" value="Ricin B-like lectins"/>
    <property type="match status" value="1"/>
</dbReference>
<proteinExistence type="predicted"/>
<dbReference type="SUPFAM" id="SSF50952">
    <property type="entry name" value="Soluble quinoprotein glucose dehydrogenase"/>
    <property type="match status" value="1"/>
</dbReference>
<dbReference type="InterPro" id="IPR000772">
    <property type="entry name" value="Ricin_B_lectin"/>
</dbReference>
<dbReference type="Gene3D" id="2.120.10.30">
    <property type="entry name" value="TolB, C-terminal domain"/>
    <property type="match status" value="1"/>
</dbReference>
<gene>
    <name evidence="5" type="ORF">SAMN04488008_1051</name>
</gene>
<dbReference type="InterPro" id="IPR011041">
    <property type="entry name" value="Quinoprot_gluc/sorb_DH_b-prop"/>
</dbReference>
<evidence type="ECO:0000256" key="1">
    <source>
        <dbReference type="ARBA" id="ARBA00022723"/>
    </source>
</evidence>
<protein>
    <recommendedName>
        <fullName evidence="4">Cytochrome c domain-containing protein</fullName>
    </recommendedName>
</protein>
<evidence type="ECO:0000313" key="6">
    <source>
        <dbReference type="Proteomes" id="UP000198990"/>
    </source>
</evidence>
<dbReference type="Pfam" id="PF07995">
    <property type="entry name" value="GSDH"/>
    <property type="match status" value="2"/>
</dbReference>
<dbReference type="GO" id="GO:0009055">
    <property type="term" value="F:electron transfer activity"/>
    <property type="evidence" value="ECO:0007669"/>
    <property type="project" value="InterPro"/>
</dbReference>
<evidence type="ECO:0000259" key="4">
    <source>
        <dbReference type="PROSITE" id="PS51007"/>
    </source>
</evidence>
<dbReference type="PANTHER" id="PTHR19328">
    <property type="entry name" value="HEDGEHOG-INTERACTING PROTEIN"/>
    <property type="match status" value="1"/>
</dbReference>
<evidence type="ECO:0000313" key="5">
    <source>
        <dbReference type="EMBL" id="SEL71574.1"/>
    </source>
</evidence>